<dbReference type="InterPro" id="IPR002885">
    <property type="entry name" value="PPR_rpt"/>
</dbReference>
<dbReference type="InterPro" id="IPR046960">
    <property type="entry name" value="PPR_At4g14850-like_plant"/>
</dbReference>
<dbReference type="AlphaFoldDB" id="A0AAE0CQ43"/>
<accession>A0AAE0CQ43</accession>
<dbReference type="InterPro" id="IPR011990">
    <property type="entry name" value="TPR-like_helical_dom_sf"/>
</dbReference>
<evidence type="ECO:0000256" key="1">
    <source>
        <dbReference type="ARBA" id="ARBA00022737"/>
    </source>
</evidence>
<dbReference type="PANTHER" id="PTHR47926">
    <property type="entry name" value="PENTATRICOPEPTIDE REPEAT-CONTAINING PROTEIN"/>
    <property type="match status" value="1"/>
</dbReference>
<keyword evidence="1" id="KW-0677">Repeat</keyword>
<comment type="caution">
    <text evidence="2">The sequence shown here is derived from an EMBL/GenBank/DDBJ whole genome shotgun (WGS) entry which is preliminary data.</text>
</comment>
<dbReference type="GO" id="GO:0009451">
    <property type="term" value="P:RNA modification"/>
    <property type="evidence" value="ECO:0007669"/>
    <property type="project" value="InterPro"/>
</dbReference>
<dbReference type="NCBIfam" id="TIGR00756">
    <property type="entry name" value="PPR"/>
    <property type="match status" value="1"/>
</dbReference>
<evidence type="ECO:0000313" key="3">
    <source>
        <dbReference type="Proteomes" id="UP001280121"/>
    </source>
</evidence>
<sequence length="102" mass="11587">MWFVGCYVSGYAQNHMFDQAINMFQLMLTDAKCKPDQTTLVSVLSACSHLGSLEYGKLIDSYIKKHKFELSVSLGNALIDMFAKCGHVEMQNQFSIRWLVDV</sequence>
<gene>
    <name evidence="2" type="ORF">Ddye_005867</name>
</gene>
<organism evidence="2 3">
    <name type="scientific">Dipteronia dyeriana</name>
    <dbReference type="NCBI Taxonomy" id="168575"/>
    <lineage>
        <taxon>Eukaryota</taxon>
        <taxon>Viridiplantae</taxon>
        <taxon>Streptophyta</taxon>
        <taxon>Embryophyta</taxon>
        <taxon>Tracheophyta</taxon>
        <taxon>Spermatophyta</taxon>
        <taxon>Magnoliopsida</taxon>
        <taxon>eudicotyledons</taxon>
        <taxon>Gunneridae</taxon>
        <taxon>Pentapetalae</taxon>
        <taxon>rosids</taxon>
        <taxon>malvids</taxon>
        <taxon>Sapindales</taxon>
        <taxon>Sapindaceae</taxon>
        <taxon>Hippocastanoideae</taxon>
        <taxon>Acereae</taxon>
        <taxon>Dipteronia</taxon>
    </lineage>
</organism>
<protein>
    <recommendedName>
        <fullName evidence="4">Pentatricopeptide repeat-containing protein</fullName>
    </recommendedName>
</protein>
<dbReference type="PANTHER" id="PTHR47926:SF531">
    <property type="entry name" value="TETRATRICOPEPTIDE REPEAT SUPERFAMILY PROTEIN"/>
    <property type="match status" value="1"/>
</dbReference>
<dbReference type="Gene3D" id="1.25.40.10">
    <property type="entry name" value="Tetratricopeptide repeat domain"/>
    <property type="match status" value="1"/>
</dbReference>
<reference evidence="2" key="1">
    <citation type="journal article" date="2023" name="Plant J.">
        <title>Genome sequences and population genomics provide insights into the demographic history, inbreeding, and mutation load of two 'living fossil' tree species of Dipteronia.</title>
        <authorList>
            <person name="Feng Y."/>
            <person name="Comes H.P."/>
            <person name="Chen J."/>
            <person name="Zhu S."/>
            <person name="Lu R."/>
            <person name="Zhang X."/>
            <person name="Li P."/>
            <person name="Qiu J."/>
            <person name="Olsen K.M."/>
            <person name="Qiu Y."/>
        </authorList>
    </citation>
    <scope>NUCLEOTIDE SEQUENCE</scope>
    <source>
        <strain evidence="2">KIB01</strain>
    </source>
</reference>
<evidence type="ECO:0008006" key="4">
    <source>
        <dbReference type="Google" id="ProtNLM"/>
    </source>
</evidence>
<dbReference type="Pfam" id="PF01535">
    <property type="entry name" value="PPR"/>
    <property type="match status" value="1"/>
</dbReference>
<proteinExistence type="predicted"/>
<dbReference type="EMBL" id="JANJYI010000002">
    <property type="protein sequence ID" value="KAK2659334.1"/>
    <property type="molecule type" value="Genomic_DNA"/>
</dbReference>
<dbReference type="Proteomes" id="UP001280121">
    <property type="component" value="Unassembled WGS sequence"/>
</dbReference>
<dbReference type="GO" id="GO:0003723">
    <property type="term" value="F:RNA binding"/>
    <property type="evidence" value="ECO:0007669"/>
    <property type="project" value="InterPro"/>
</dbReference>
<keyword evidence="3" id="KW-1185">Reference proteome</keyword>
<name>A0AAE0CQ43_9ROSI</name>
<evidence type="ECO:0000313" key="2">
    <source>
        <dbReference type="EMBL" id="KAK2659334.1"/>
    </source>
</evidence>